<dbReference type="Pfam" id="PF13936">
    <property type="entry name" value="HTH_38"/>
    <property type="match status" value="1"/>
</dbReference>
<dbReference type="InterPro" id="IPR025246">
    <property type="entry name" value="IS30-like_HTH"/>
</dbReference>
<dbReference type="Proteomes" id="UP000292052">
    <property type="component" value="Unassembled WGS sequence"/>
</dbReference>
<feature type="domain" description="Transposase IS30-like HTH" evidence="2">
    <location>
        <begin position="14"/>
        <end position="48"/>
    </location>
</feature>
<sequence>MFIMPRARRQANFHQLNEFDRGRIVGLREAGLSFRNIATRMNRSLSTVLGSKKPEHAEPKAQNLTPEREDHRLRLMTLRDRFTSTRAIADQWFTEHGRTIEMDTVYRHIRSFGLVLYRRHFVLLLTPKYRLAWCRERRYWNREWNMVFFSDEFRFCFGMHDRRAMVRRRRGERRDPQFSVERHVQRTVGVMM</sequence>
<evidence type="ECO:0000313" key="4">
    <source>
        <dbReference type="Proteomes" id="UP000292052"/>
    </source>
</evidence>
<dbReference type="SUPFAM" id="SSF46689">
    <property type="entry name" value="Homeodomain-like"/>
    <property type="match status" value="1"/>
</dbReference>
<gene>
    <name evidence="3" type="ORF">BDFB_008273</name>
</gene>
<reference evidence="3 4" key="1">
    <citation type="submission" date="2017-03" db="EMBL/GenBank/DDBJ databases">
        <title>Genome of the blue death feigning beetle - Asbolus verrucosus.</title>
        <authorList>
            <person name="Rider S.D."/>
        </authorList>
    </citation>
    <scope>NUCLEOTIDE SEQUENCE [LARGE SCALE GENOMIC DNA]</scope>
    <source>
        <strain evidence="3">Butters</strain>
        <tissue evidence="3">Head and leg muscle</tissue>
    </source>
</reference>
<evidence type="ECO:0000256" key="1">
    <source>
        <dbReference type="ARBA" id="ARBA00004123"/>
    </source>
</evidence>
<dbReference type="InterPro" id="IPR009057">
    <property type="entry name" value="Homeodomain-like_sf"/>
</dbReference>
<dbReference type="InterPro" id="IPR036397">
    <property type="entry name" value="RNaseH_sf"/>
</dbReference>
<dbReference type="Gene3D" id="3.30.420.10">
    <property type="entry name" value="Ribonuclease H-like superfamily/Ribonuclease H"/>
    <property type="match status" value="1"/>
</dbReference>
<organism evidence="3 4">
    <name type="scientific">Asbolus verrucosus</name>
    <name type="common">Desert ironclad beetle</name>
    <dbReference type="NCBI Taxonomy" id="1661398"/>
    <lineage>
        <taxon>Eukaryota</taxon>
        <taxon>Metazoa</taxon>
        <taxon>Ecdysozoa</taxon>
        <taxon>Arthropoda</taxon>
        <taxon>Hexapoda</taxon>
        <taxon>Insecta</taxon>
        <taxon>Pterygota</taxon>
        <taxon>Neoptera</taxon>
        <taxon>Endopterygota</taxon>
        <taxon>Coleoptera</taxon>
        <taxon>Polyphaga</taxon>
        <taxon>Cucujiformia</taxon>
        <taxon>Tenebrionidae</taxon>
        <taxon>Pimeliinae</taxon>
        <taxon>Asbolus</taxon>
    </lineage>
</organism>
<name>A0A482VPY2_ASBVE</name>
<dbReference type="AlphaFoldDB" id="A0A482VPY2"/>
<dbReference type="STRING" id="1661398.A0A482VPY2"/>
<feature type="non-terminal residue" evidence="3">
    <location>
        <position position="192"/>
    </location>
</feature>
<proteinExistence type="predicted"/>
<evidence type="ECO:0000259" key="2">
    <source>
        <dbReference type="Pfam" id="PF13936"/>
    </source>
</evidence>
<dbReference type="OrthoDB" id="6762716at2759"/>
<dbReference type="GO" id="GO:0005634">
    <property type="term" value="C:nucleus"/>
    <property type="evidence" value="ECO:0007669"/>
    <property type="project" value="UniProtKB-SubCell"/>
</dbReference>
<accession>A0A482VPY2</accession>
<dbReference type="EMBL" id="QDEB01075245">
    <property type="protein sequence ID" value="RZC34962.1"/>
    <property type="molecule type" value="Genomic_DNA"/>
</dbReference>
<comment type="subcellular location">
    <subcellularLocation>
        <location evidence="1">Nucleus</location>
    </subcellularLocation>
</comment>
<protein>
    <submittedName>
        <fullName evidence="3">HTH 38 domain containing protein</fullName>
    </submittedName>
</protein>
<evidence type="ECO:0000313" key="3">
    <source>
        <dbReference type="EMBL" id="RZC34962.1"/>
    </source>
</evidence>
<dbReference type="GO" id="GO:0003676">
    <property type="term" value="F:nucleic acid binding"/>
    <property type="evidence" value="ECO:0007669"/>
    <property type="project" value="InterPro"/>
</dbReference>
<comment type="caution">
    <text evidence="3">The sequence shown here is derived from an EMBL/GenBank/DDBJ whole genome shotgun (WGS) entry which is preliminary data.</text>
</comment>
<keyword evidence="4" id="KW-1185">Reference proteome</keyword>